<dbReference type="InterPro" id="IPR010908">
    <property type="entry name" value="Longin_dom"/>
</dbReference>
<evidence type="ECO:0000256" key="1">
    <source>
        <dbReference type="ARBA" id="ARBA00008025"/>
    </source>
</evidence>
<dbReference type="Proteomes" id="UP001230188">
    <property type="component" value="Unassembled WGS sequence"/>
</dbReference>
<dbReference type="GO" id="GO:0005737">
    <property type="term" value="C:cytoplasm"/>
    <property type="evidence" value="ECO:0007669"/>
    <property type="project" value="UniProtKB-ARBA"/>
</dbReference>
<dbReference type="PROSITE" id="PS50859">
    <property type="entry name" value="LONGIN"/>
    <property type="match status" value="1"/>
</dbReference>
<name>A0AAD7XNT7_9STRA</name>
<dbReference type="InterPro" id="IPR001388">
    <property type="entry name" value="Synaptobrevin-like"/>
</dbReference>
<dbReference type="GO" id="GO:0012505">
    <property type="term" value="C:endomembrane system"/>
    <property type="evidence" value="ECO:0007669"/>
    <property type="project" value="UniProtKB-SubCell"/>
</dbReference>
<evidence type="ECO:0000256" key="3">
    <source>
        <dbReference type="ARBA" id="ARBA00022692"/>
    </source>
</evidence>
<keyword evidence="5 9" id="KW-1133">Transmembrane helix</keyword>
<dbReference type="Pfam" id="PF13774">
    <property type="entry name" value="Longin"/>
    <property type="match status" value="1"/>
</dbReference>
<evidence type="ECO:0008006" key="14">
    <source>
        <dbReference type="Google" id="ProtNLM"/>
    </source>
</evidence>
<dbReference type="EMBL" id="JAQMWT010000239">
    <property type="protein sequence ID" value="KAJ8606974.1"/>
    <property type="molecule type" value="Genomic_DNA"/>
</dbReference>
<comment type="subcellular location">
    <subcellularLocation>
        <location evidence="7">Endomembrane system</location>
        <topology evidence="7">Single-pass type IV membrane protein</topology>
    </subcellularLocation>
</comment>
<evidence type="ECO:0000259" key="10">
    <source>
        <dbReference type="PROSITE" id="PS50859"/>
    </source>
</evidence>
<comment type="similarity">
    <text evidence="1">Belongs to the synaptobrevin family.</text>
</comment>
<feature type="transmembrane region" description="Helical" evidence="9">
    <location>
        <begin position="191"/>
        <end position="215"/>
    </location>
</feature>
<dbReference type="InterPro" id="IPR011012">
    <property type="entry name" value="Longin-like_dom_sf"/>
</dbReference>
<dbReference type="InterPro" id="IPR051097">
    <property type="entry name" value="Synaptobrevin-like_transport"/>
</dbReference>
<keyword evidence="3 9" id="KW-0812">Transmembrane</keyword>
<evidence type="ECO:0000256" key="9">
    <source>
        <dbReference type="SAM" id="Phobius"/>
    </source>
</evidence>
<dbReference type="SMART" id="SM01270">
    <property type="entry name" value="Longin"/>
    <property type="match status" value="1"/>
</dbReference>
<dbReference type="SUPFAM" id="SSF64356">
    <property type="entry name" value="SNARE-like"/>
    <property type="match status" value="1"/>
</dbReference>
<keyword evidence="6 9" id="KW-0472">Membrane</keyword>
<proteinExistence type="inferred from homology"/>
<evidence type="ECO:0000256" key="7">
    <source>
        <dbReference type="ARBA" id="ARBA00046280"/>
    </source>
</evidence>
<dbReference type="Gene3D" id="3.30.450.50">
    <property type="entry name" value="Longin domain"/>
    <property type="match status" value="1"/>
</dbReference>
<evidence type="ECO:0000313" key="13">
    <source>
        <dbReference type="Proteomes" id="UP001230188"/>
    </source>
</evidence>
<evidence type="ECO:0000256" key="2">
    <source>
        <dbReference type="ARBA" id="ARBA00022448"/>
    </source>
</evidence>
<dbReference type="InterPro" id="IPR042855">
    <property type="entry name" value="V_SNARE_CC"/>
</dbReference>
<comment type="caution">
    <text evidence="12">The sequence shown here is derived from an EMBL/GenBank/DDBJ whole genome shotgun (WGS) entry which is preliminary data.</text>
</comment>
<dbReference type="CDD" id="cd15843">
    <property type="entry name" value="R-SNARE"/>
    <property type="match status" value="1"/>
</dbReference>
<evidence type="ECO:0000256" key="8">
    <source>
        <dbReference type="PROSITE-ProRule" id="PRU00290"/>
    </source>
</evidence>
<dbReference type="GO" id="GO:0015031">
    <property type="term" value="P:protein transport"/>
    <property type="evidence" value="ECO:0007669"/>
    <property type="project" value="UniProtKB-KW"/>
</dbReference>
<dbReference type="CDD" id="cd14824">
    <property type="entry name" value="Longin"/>
    <property type="match status" value="1"/>
</dbReference>
<evidence type="ECO:0000259" key="11">
    <source>
        <dbReference type="PROSITE" id="PS50892"/>
    </source>
</evidence>
<keyword evidence="8" id="KW-0175">Coiled coil</keyword>
<dbReference type="Gene3D" id="1.20.5.110">
    <property type="match status" value="1"/>
</dbReference>
<dbReference type="GO" id="GO:0016020">
    <property type="term" value="C:membrane"/>
    <property type="evidence" value="ECO:0007669"/>
    <property type="project" value="InterPro"/>
</dbReference>
<feature type="domain" description="Longin" evidence="10">
    <location>
        <begin position="7"/>
        <end position="112"/>
    </location>
</feature>
<keyword evidence="13" id="KW-1185">Reference proteome</keyword>
<protein>
    <recommendedName>
        <fullName evidence="14">Vesicle-associated membrane protein</fullName>
    </recommendedName>
</protein>
<accession>A0AAD7XNT7</accession>
<dbReference type="SUPFAM" id="SSF58038">
    <property type="entry name" value="SNARE fusion complex"/>
    <property type="match status" value="1"/>
</dbReference>
<dbReference type="PANTHER" id="PTHR21136">
    <property type="entry name" value="SNARE PROTEINS"/>
    <property type="match status" value="1"/>
</dbReference>
<evidence type="ECO:0000256" key="4">
    <source>
        <dbReference type="ARBA" id="ARBA00022927"/>
    </source>
</evidence>
<sequence>MEVIFCLVSRGTTVLAEFTRHRGNFETVSRLILRKIEDNKDGIAQIRYDDYVFHYKVMDGIIYLCMTDEAARTRLPMCFLDEVAATFRERYGVDEPLEAIAFSYDEQFSPVLRQKVEFFANNDEADIFGQVKAKIDNTKDELVVAIENILERGEKIELLVDKTDQLTESAIRFQRTATNLKVNFYWKRLKVYLFVFFILALVAFFISVMACGITFSNCA</sequence>
<dbReference type="PROSITE" id="PS50892">
    <property type="entry name" value="V_SNARE"/>
    <property type="match status" value="1"/>
</dbReference>
<feature type="domain" description="V-SNARE coiled-coil homology" evidence="11">
    <location>
        <begin position="127"/>
        <end position="187"/>
    </location>
</feature>
<dbReference type="GO" id="GO:0016192">
    <property type="term" value="P:vesicle-mediated transport"/>
    <property type="evidence" value="ECO:0007669"/>
    <property type="project" value="InterPro"/>
</dbReference>
<keyword evidence="2" id="KW-0813">Transport</keyword>
<dbReference type="AlphaFoldDB" id="A0AAD7XNT7"/>
<dbReference type="PANTHER" id="PTHR21136:SF168">
    <property type="entry name" value="VESICLE-ASSOCIATED MEMBRANE PROTEIN 9"/>
    <property type="match status" value="1"/>
</dbReference>
<keyword evidence="4" id="KW-0653">Protein transport</keyword>
<evidence type="ECO:0000256" key="5">
    <source>
        <dbReference type="ARBA" id="ARBA00022989"/>
    </source>
</evidence>
<evidence type="ECO:0000256" key="6">
    <source>
        <dbReference type="ARBA" id="ARBA00023136"/>
    </source>
</evidence>
<evidence type="ECO:0000313" key="12">
    <source>
        <dbReference type="EMBL" id="KAJ8606974.1"/>
    </source>
</evidence>
<dbReference type="Pfam" id="PF00957">
    <property type="entry name" value="Synaptobrevin"/>
    <property type="match status" value="1"/>
</dbReference>
<organism evidence="12 13">
    <name type="scientific">Chrysophaeum taylorii</name>
    <dbReference type="NCBI Taxonomy" id="2483200"/>
    <lineage>
        <taxon>Eukaryota</taxon>
        <taxon>Sar</taxon>
        <taxon>Stramenopiles</taxon>
        <taxon>Ochrophyta</taxon>
        <taxon>Pelagophyceae</taxon>
        <taxon>Pelagomonadales</taxon>
        <taxon>Pelagomonadaceae</taxon>
        <taxon>Chrysophaeum</taxon>
    </lineage>
</organism>
<reference evidence="12" key="1">
    <citation type="submission" date="2023-01" db="EMBL/GenBank/DDBJ databases">
        <title>Metagenome sequencing of chrysophaentin producing Chrysophaeum taylorii.</title>
        <authorList>
            <person name="Davison J."/>
            <person name="Bewley C."/>
        </authorList>
    </citation>
    <scope>NUCLEOTIDE SEQUENCE</scope>
    <source>
        <strain evidence="12">NIES-1699</strain>
    </source>
</reference>
<gene>
    <name evidence="12" type="ORF">CTAYLR_009278</name>
</gene>
<dbReference type="PRINTS" id="PR00219">
    <property type="entry name" value="SYNAPTOBREVN"/>
</dbReference>